<dbReference type="SUPFAM" id="SSF56059">
    <property type="entry name" value="Glutathione synthetase ATP-binding domain-like"/>
    <property type="match status" value="1"/>
</dbReference>
<dbReference type="RefSeq" id="WP_284723909.1">
    <property type="nucleotide sequence ID" value="NZ_FXTU01000001.1"/>
</dbReference>
<dbReference type="Proteomes" id="UP001157946">
    <property type="component" value="Unassembled WGS sequence"/>
</dbReference>
<dbReference type="AlphaFoldDB" id="A0AA45WJN8"/>
<accession>A0AA45WJN8</accession>
<sequence>MNPPHKHKRKRTTATSKKKRSSVFPGMLDATLSYQPSPSSSVDESRGGAQLERLYQSKQSLGPFIAILTSDGGKPFQGNHANFADLIRTGRKMGITVYVLTPSGLASRTETTVTGYLLDPTAPGLKWIQAKLPIPNVVYNRVPNRRAEQSPDVQKAMETISGMPGVHLFNPHFFDKWTLHQQLAASDTLKKLVPYTLKWTPDLQLDELLKKYPRLYLKQVDGKAGIGMMRISRIKKGVELIYQDKKEKMRKTFTSVDALNQTVQQLTQQLPYLIQQGIPLATFEGRPFDVRMLLQKNNQGEWGMTGAGVRVAGPTSISTHVPMGGRIESLHRVIGHTFKEKAPEILSKIKKTGLELAKYIESKQSSALGEMSIDLGIEENGTLWFFEANAKPMKFDEPDIRRLSLLRILEYALYLSGYQLTGEAMKTCSSET</sequence>
<organism evidence="2 3">
    <name type="scientific">Laceyella tengchongensis</name>
    <dbReference type="NCBI Taxonomy" id="574699"/>
    <lineage>
        <taxon>Bacteria</taxon>
        <taxon>Bacillati</taxon>
        <taxon>Bacillota</taxon>
        <taxon>Bacilli</taxon>
        <taxon>Bacillales</taxon>
        <taxon>Thermoactinomycetaceae</taxon>
        <taxon>Laceyella</taxon>
    </lineage>
</organism>
<evidence type="ECO:0000313" key="3">
    <source>
        <dbReference type="Proteomes" id="UP001157946"/>
    </source>
</evidence>
<reference evidence="2" key="1">
    <citation type="submission" date="2017-05" db="EMBL/GenBank/DDBJ databases">
        <authorList>
            <person name="Varghese N."/>
            <person name="Submissions S."/>
        </authorList>
    </citation>
    <scope>NUCLEOTIDE SEQUENCE</scope>
    <source>
        <strain evidence="2">DSM 45262</strain>
    </source>
</reference>
<feature type="region of interest" description="Disordered" evidence="1">
    <location>
        <begin position="1"/>
        <end position="48"/>
    </location>
</feature>
<gene>
    <name evidence="2" type="ORF">SAMN06265361_101481</name>
</gene>
<feature type="compositionally biased region" description="Basic residues" evidence="1">
    <location>
        <begin position="1"/>
        <end position="21"/>
    </location>
</feature>
<dbReference type="Pfam" id="PF14398">
    <property type="entry name" value="ATPgrasp_YheCD"/>
    <property type="match status" value="1"/>
</dbReference>
<evidence type="ECO:0000313" key="2">
    <source>
        <dbReference type="EMBL" id="SMP03795.1"/>
    </source>
</evidence>
<proteinExistence type="predicted"/>
<evidence type="ECO:0000256" key="1">
    <source>
        <dbReference type="SAM" id="MobiDB-lite"/>
    </source>
</evidence>
<keyword evidence="3" id="KW-1185">Reference proteome</keyword>
<feature type="compositionally biased region" description="Polar residues" evidence="1">
    <location>
        <begin position="32"/>
        <end position="42"/>
    </location>
</feature>
<comment type="caution">
    <text evidence="2">The sequence shown here is derived from an EMBL/GenBank/DDBJ whole genome shotgun (WGS) entry which is preliminary data.</text>
</comment>
<name>A0AA45WJN8_9BACL</name>
<dbReference type="EMBL" id="FXTU01000001">
    <property type="protein sequence ID" value="SMP03795.1"/>
    <property type="molecule type" value="Genomic_DNA"/>
</dbReference>
<protein>
    <submittedName>
        <fullName evidence="2">YheC/D like ATP-grasp</fullName>
    </submittedName>
</protein>
<dbReference type="InterPro" id="IPR026838">
    <property type="entry name" value="YheC/D"/>
</dbReference>